<keyword evidence="7 9" id="KW-0472">Membrane</keyword>
<dbReference type="AlphaFoldDB" id="A0A251ZW08"/>
<evidence type="ECO:0000256" key="7">
    <source>
        <dbReference type="ARBA" id="ARBA00023136"/>
    </source>
</evidence>
<evidence type="ECO:0000256" key="1">
    <source>
        <dbReference type="ARBA" id="ARBA00004651"/>
    </source>
</evidence>
<keyword evidence="4 9" id="KW-0812">Transmembrane</keyword>
<dbReference type="GO" id="GO:0005254">
    <property type="term" value="F:chloride channel activity"/>
    <property type="evidence" value="ECO:0007669"/>
    <property type="project" value="InterPro"/>
</dbReference>
<comment type="caution">
    <text evidence="10">The sequence shown here is derived from an EMBL/GenBank/DDBJ whole genome shotgun (WGS) entry which is preliminary data.</text>
</comment>
<evidence type="ECO:0000256" key="8">
    <source>
        <dbReference type="ARBA" id="ARBA00034708"/>
    </source>
</evidence>
<keyword evidence="2" id="KW-0813">Transport</keyword>
<evidence type="ECO:0000313" key="10">
    <source>
        <dbReference type="EMBL" id="OUI78867.1"/>
    </source>
</evidence>
<keyword evidence="11" id="KW-1185">Reference proteome</keyword>
<name>A0A251ZW08_9PROT</name>
<evidence type="ECO:0000256" key="6">
    <source>
        <dbReference type="ARBA" id="ARBA00023065"/>
    </source>
</evidence>
<keyword evidence="6" id="KW-0406">Ion transport</keyword>
<evidence type="ECO:0000313" key="11">
    <source>
        <dbReference type="Proteomes" id="UP000194946"/>
    </source>
</evidence>
<proteinExistence type="inferred from homology"/>
<dbReference type="RefSeq" id="WP_040363710.1">
    <property type="nucleotide sequence ID" value="NZ_JOPB01000003.1"/>
</dbReference>
<dbReference type="EMBL" id="JOPB01000003">
    <property type="protein sequence ID" value="OUI78867.1"/>
    <property type="molecule type" value="Genomic_DNA"/>
</dbReference>
<reference evidence="11" key="1">
    <citation type="submission" date="2014-06" db="EMBL/GenBank/DDBJ databases">
        <authorList>
            <person name="Winans N.J."/>
            <person name="Newell P.D."/>
            <person name="Douglas A.E."/>
        </authorList>
    </citation>
    <scope>NUCLEOTIDE SEQUENCE [LARGE SCALE GENOMIC DNA]</scope>
    <source>
        <strain evidence="11">DmL_052</strain>
    </source>
</reference>
<sequence length="293" mass="33298">MIVNARRGLHFILKDSFKPLSILFIWDMLVVICYKYFHIGWFDQSALPTAMIGSVLVLFMNFRNNTAYNRWWEARSHWGLITNNCRSFSRQCTTILKGHPDLTRAIAGYAYVLSYHLRGKDALLNSNVKRVLPIHIQEYIKGLRNQPNGVLFQIGLMVSQEVEKKHIDGAIHAQIDRILSDIANAQGALERIKNTPLSIQFSTLPYYLTEITCVILPFSMVQTLEWFTPLGSALVGFLFMALYKIGSDLQNPFDDSPHALPMLTMTRSLEIDLLEQIGDPTGAPITPVNGIQW</sequence>
<evidence type="ECO:0000256" key="9">
    <source>
        <dbReference type="SAM" id="Phobius"/>
    </source>
</evidence>
<keyword evidence="5 9" id="KW-1133">Transmembrane helix</keyword>
<dbReference type="InterPro" id="IPR044669">
    <property type="entry name" value="YneE/VCCN1/2-like"/>
</dbReference>
<organism evidence="10 11">
    <name type="scientific">Commensalibacter intestini</name>
    <dbReference type="NCBI Taxonomy" id="479936"/>
    <lineage>
        <taxon>Bacteria</taxon>
        <taxon>Pseudomonadati</taxon>
        <taxon>Pseudomonadota</taxon>
        <taxon>Alphaproteobacteria</taxon>
        <taxon>Acetobacterales</taxon>
        <taxon>Acetobacteraceae</taxon>
    </lineage>
</organism>
<feature type="transmembrane region" description="Helical" evidence="9">
    <location>
        <begin position="20"/>
        <end position="39"/>
    </location>
</feature>
<comment type="subcellular location">
    <subcellularLocation>
        <location evidence="1">Cell membrane</location>
        <topology evidence="1">Multi-pass membrane protein</topology>
    </subcellularLocation>
</comment>
<evidence type="ECO:0000256" key="5">
    <source>
        <dbReference type="ARBA" id="ARBA00022989"/>
    </source>
</evidence>
<dbReference type="Pfam" id="PF25539">
    <property type="entry name" value="Bestrophin_2"/>
    <property type="match status" value="1"/>
</dbReference>
<evidence type="ECO:0000256" key="3">
    <source>
        <dbReference type="ARBA" id="ARBA00022475"/>
    </source>
</evidence>
<accession>A0A251ZW08</accession>
<dbReference type="PANTHER" id="PTHR33281">
    <property type="entry name" value="UPF0187 PROTEIN YNEE"/>
    <property type="match status" value="1"/>
</dbReference>
<evidence type="ECO:0008006" key="12">
    <source>
        <dbReference type="Google" id="ProtNLM"/>
    </source>
</evidence>
<dbReference type="GO" id="GO:0005886">
    <property type="term" value="C:plasma membrane"/>
    <property type="evidence" value="ECO:0007669"/>
    <property type="project" value="UniProtKB-SubCell"/>
</dbReference>
<evidence type="ECO:0000256" key="4">
    <source>
        <dbReference type="ARBA" id="ARBA00022692"/>
    </source>
</evidence>
<dbReference type="Proteomes" id="UP000194946">
    <property type="component" value="Unassembled WGS sequence"/>
</dbReference>
<gene>
    <name evidence="10" type="ORF">HK18_05575</name>
</gene>
<comment type="similarity">
    <text evidence="8">Belongs to the anion channel-forming bestrophin (TC 1.A.46) family.</text>
</comment>
<evidence type="ECO:0000256" key="2">
    <source>
        <dbReference type="ARBA" id="ARBA00022448"/>
    </source>
</evidence>
<dbReference type="PANTHER" id="PTHR33281:SF19">
    <property type="entry name" value="VOLTAGE-DEPENDENT ANION CHANNEL-FORMING PROTEIN YNEE"/>
    <property type="match status" value="1"/>
</dbReference>
<keyword evidence="3" id="KW-1003">Cell membrane</keyword>
<protein>
    <recommendedName>
        <fullName evidence="12">Bestrophin</fullName>
    </recommendedName>
</protein>